<evidence type="ECO:0000313" key="2">
    <source>
        <dbReference type="Proteomes" id="UP000010408"/>
    </source>
</evidence>
<evidence type="ECO:0000313" key="1">
    <source>
        <dbReference type="EMBL" id="EKY00359.1"/>
    </source>
</evidence>
<organism evidence="1 2">
    <name type="scientific">Porphyromonas catoniae F0037</name>
    <dbReference type="NCBI Taxonomy" id="1127696"/>
    <lineage>
        <taxon>Bacteria</taxon>
        <taxon>Pseudomonadati</taxon>
        <taxon>Bacteroidota</taxon>
        <taxon>Bacteroidia</taxon>
        <taxon>Bacteroidales</taxon>
        <taxon>Porphyromonadaceae</taxon>
        <taxon>Porphyromonas</taxon>
    </lineage>
</organism>
<comment type="caution">
    <text evidence="1">The sequence shown here is derived from an EMBL/GenBank/DDBJ whole genome shotgun (WGS) entry which is preliminary data.</text>
</comment>
<sequence length="97" mass="11214">MASKRQLKKEVIAEVMLLFDEALIIRSVAGSEAMESELEELMDDIMIFTDDTLRRIDHPDGKDTPALVKNYYRQLREHIQTSTQSISDRLDQFIEGL</sequence>
<dbReference type="Proteomes" id="UP000010408">
    <property type="component" value="Unassembled WGS sequence"/>
</dbReference>
<dbReference type="STRING" id="1127696.HMPREF9134_01693"/>
<proteinExistence type="predicted"/>
<dbReference type="HOGENOM" id="CLU_161352_1_0_10"/>
<accession>L1NA42</accession>
<dbReference type="AlphaFoldDB" id="L1NA42"/>
<reference evidence="1 2" key="1">
    <citation type="submission" date="2012-05" db="EMBL/GenBank/DDBJ databases">
        <authorList>
            <person name="Weinstock G."/>
            <person name="Sodergren E."/>
            <person name="Lobos E.A."/>
            <person name="Fulton L."/>
            <person name="Fulton R."/>
            <person name="Courtney L."/>
            <person name="Fronick C."/>
            <person name="O'Laughlin M."/>
            <person name="Godfrey J."/>
            <person name="Wilson R.M."/>
            <person name="Miner T."/>
            <person name="Farmer C."/>
            <person name="Delehaunty K."/>
            <person name="Cordes M."/>
            <person name="Minx P."/>
            <person name="Tomlinson C."/>
            <person name="Chen J."/>
            <person name="Wollam A."/>
            <person name="Pepin K.H."/>
            <person name="Bhonagiri V."/>
            <person name="Zhang X."/>
            <person name="Suruliraj S."/>
            <person name="Warren W."/>
            <person name="Mitreva M."/>
            <person name="Mardis E.R."/>
            <person name="Wilson R.K."/>
        </authorList>
    </citation>
    <scope>NUCLEOTIDE SEQUENCE [LARGE SCALE GENOMIC DNA]</scope>
    <source>
        <strain evidence="1 2">F0037</strain>
    </source>
</reference>
<dbReference type="EMBL" id="AMEQ01000040">
    <property type="protein sequence ID" value="EKY00359.1"/>
    <property type="molecule type" value="Genomic_DNA"/>
</dbReference>
<dbReference type="PATRIC" id="fig|1127696.3.peg.1532"/>
<protein>
    <submittedName>
        <fullName evidence="1">Uncharacterized protein</fullName>
    </submittedName>
</protein>
<dbReference type="RefSeq" id="WP_005467830.1">
    <property type="nucleotide sequence ID" value="NZ_KB291032.1"/>
</dbReference>
<gene>
    <name evidence="1" type="ORF">HMPREF9134_01693</name>
</gene>
<name>L1NA42_9PORP</name>